<feature type="transmembrane region" description="Helical" evidence="1">
    <location>
        <begin position="57"/>
        <end position="78"/>
    </location>
</feature>
<keyword evidence="1" id="KW-0812">Transmembrane</keyword>
<feature type="transmembrane region" description="Helical" evidence="1">
    <location>
        <begin position="25"/>
        <end position="45"/>
    </location>
</feature>
<organism evidence="2 3">
    <name type="scientific">Syncephalastrum racemosum</name>
    <name type="common">Filamentous fungus</name>
    <dbReference type="NCBI Taxonomy" id="13706"/>
    <lineage>
        <taxon>Eukaryota</taxon>
        <taxon>Fungi</taxon>
        <taxon>Fungi incertae sedis</taxon>
        <taxon>Mucoromycota</taxon>
        <taxon>Mucoromycotina</taxon>
        <taxon>Mucoromycetes</taxon>
        <taxon>Mucorales</taxon>
        <taxon>Syncephalastraceae</taxon>
        <taxon>Syncephalastrum</taxon>
    </lineage>
</organism>
<name>A0A1X2HJ55_SYNRA</name>
<reference evidence="2 3" key="1">
    <citation type="submission" date="2016-07" db="EMBL/GenBank/DDBJ databases">
        <title>Pervasive Adenine N6-methylation of Active Genes in Fungi.</title>
        <authorList>
            <consortium name="DOE Joint Genome Institute"/>
            <person name="Mondo S.J."/>
            <person name="Dannebaum R.O."/>
            <person name="Kuo R.C."/>
            <person name="Labutti K."/>
            <person name="Haridas S."/>
            <person name="Kuo A."/>
            <person name="Salamov A."/>
            <person name="Ahrendt S.R."/>
            <person name="Lipzen A."/>
            <person name="Sullivan W."/>
            <person name="Andreopoulos W.B."/>
            <person name="Clum A."/>
            <person name="Lindquist E."/>
            <person name="Daum C."/>
            <person name="Ramamoorthy G.K."/>
            <person name="Gryganskyi A."/>
            <person name="Culley D."/>
            <person name="Magnuson J.K."/>
            <person name="James T.Y."/>
            <person name="O'Malley M.A."/>
            <person name="Stajich J.E."/>
            <person name="Spatafora J.W."/>
            <person name="Visel A."/>
            <person name="Grigoriev I.V."/>
        </authorList>
    </citation>
    <scope>NUCLEOTIDE SEQUENCE [LARGE SCALE GENOMIC DNA]</scope>
    <source>
        <strain evidence="2 3">NRRL 2496</strain>
    </source>
</reference>
<comment type="caution">
    <text evidence="2">The sequence shown here is derived from an EMBL/GenBank/DDBJ whole genome shotgun (WGS) entry which is preliminary data.</text>
</comment>
<keyword evidence="1" id="KW-0472">Membrane</keyword>
<sequence>MNKTTAALSPLAAPALFTLLRPSAFFIPLAFLIPLVFLIPSGPLASSAFLAPSAFSVAFNFLFFGRLPLGLAFFGFSASLSSPFSDFCSSFSFCFCFFSSCRRALARSLEAAMLFLQ</sequence>
<evidence type="ECO:0008006" key="4">
    <source>
        <dbReference type="Google" id="ProtNLM"/>
    </source>
</evidence>
<keyword evidence="1" id="KW-1133">Transmembrane helix</keyword>
<protein>
    <recommendedName>
        <fullName evidence="4">Transmembrane protein</fullName>
    </recommendedName>
</protein>
<accession>A0A1X2HJ55</accession>
<dbReference type="EMBL" id="MCGN01000003">
    <property type="protein sequence ID" value="ORY99134.1"/>
    <property type="molecule type" value="Genomic_DNA"/>
</dbReference>
<proteinExistence type="predicted"/>
<keyword evidence="3" id="KW-1185">Reference proteome</keyword>
<dbReference type="Proteomes" id="UP000242180">
    <property type="component" value="Unassembled WGS sequence"/>
</dbReference>
<evidence type="ECO:0000256" key="1">
    <source>
        <dbReference type="SAM" id="Phobius"/>
    </source>
</evidence>
<dbReference type="AlphaFoldDB" id="A0A1X2HJ55"/>
<dbReference type="InParanoid" id="A0A1X2HJ55"/>
<gene>
    <name evidence="2" type="ORF">BCR43DRAFT_219678</name>
</gene>
<evidence type="ECO:0000313" key="2">
    <source>
        <dbReference type="EMBL" id="ORY99134.1"/>
    </source>
</evidence>
<evidence type="ECO:0000313" key="3">
    <source>
        <dbReference type="Proteomes" id="UP000242180"/>
    </source>
</evidence>